<feature type="transmembrane region" description="Helical" evidence="6">
    <location>
        <begin position="105"/>
        <end position="132"/>
    </location>
</feature>
<name>A0ABR3Z9S8_9PEZI</name>
<comment type="similarity">
    <text evidence="5">Belongs to the SAT4 family.</text>
</comment>
<dbReference type="Proteomes" id="UP001583186">
    <property type="component" value="Unassembled WGS sequence"/>
</dbReference>
<dbReference type="Pfam" id="PF20684">
    <property type="entry name" value="Fung_rhodopsin"/>
    <property type="match status" value="2"/>
</dbReference>
<evidence type="ECO:0000313" key="8">
    <source>
        <dbReference type="EMBL" id="KAL1896820.1"/>
    </source>
</evidence>
<evidence type="ECO:0000259" key="7">
    <source>
        <dbReference type="Pfam" id="PF20684"/>
    </source>
</evidence>
<dbReference type="PANTHER" id="PTHR33048:SF160">
    <property type="entry name" value="SAT4 FAMILY MEMBRANE PROTEIN"/>
    <property type="match status" value="1"/>
</dbReference>
<evidence type="ECO:0000256" key="4">
    <source>
        <dbReference type="ARBA" id="ARBA00023136"/>
    </source>
</evidence>
<gene>
    <name evidence="8" type="ORF">Sste5346_004453</name>
</gene>
<sequence length="244" mass="27702">MTAFYVDEMLYLVILTLIKLSLLFLYLRLFAPQATPTTHEARQYRQHYCNFRITVFVIAAFVIFLGIIFLFLDAFQCQPVDTVWTRWTSTSLIKDDPFTCLNVHLLAYVAASFGIAQDAAILIAPWPLLFLLRKSLVRPSSMPSSSTFASTASRLTTAAMVTALAMFSLGIFVVATSCIRLHFLANFDETSLNPTWDNTDSLIWSGLEVSVSVIVMSLPTVRVMAQQSWLSWRERSMLWSSNRW</sequence>
<feature type="transmembrane region" description="Helical" evidence="6">
    <location>
        <begin position="12"/>
        <end position="31"/>
    </location>
</feature>
<protein>
    <recommendedName>
        <fullName evidence="7">Rhodopsin domain-containing protein</fullName>
    </recommendedName>
</protein>
<feature type="transmembrane region" description="Helical" evidence="6">
    <location>
        <begin position="158"/>
        <end position="183"/>
    </location>
</feature>
<reference evidence="8 9" key="1">
    <citation type="journal article" date="2024" name="IMA Fungus">
        <title>IMA Genome - F19 : A genome assembly and annotation guide to empower mycologists, including annotated draft genome sequences of Ceratocystis pirilliformis, Diaporthe australafricana, Fusarium ophioides, Paecilomyces lecythidis, and Sporothrix stenoceras.</title>
        <authorList>
            <person name="Aylward J."/>
            <person name="Wilson A.M."/>
            <person name="Visagie C.M."/>
            <person name="Spraker J."/>
            <person name="Barnes I."/>
            <person name="Buitendag C."/>
            <person name="Ceriani C."/>
            <person name="Del Mar Angel L."/>
            <person name="du Plessis D."/>
            <person name="Fuchs T."/>
            <person name="Gasser K."/>
            <person name="Kramer D."/>
            <person name="Li W."/>
            <person name="Munsamy K."/>
            <person name="Piso A."/>
            <person name="Price J.L."/>
            <person name="Sonnekus B."/>
            <person name="Thomas C."/>
            <person name="van der Nest A."/>
            <person name="van Dijk A."/>
            <person name="van Heerden A."/>
            <person name="van Vuuren N."/>
            <person name="Yilmaz N."/>
            <person name="Duong T.A."/>
            <person name="van der Merwe N.A."/>
            <person name="Wingfield M.J."/>
            <person name="Wingfield B.D."/>
        </authorList>
    </citation>
    <scope>NUCLEOTIDE SEQUENCE [LARGE SCALE GENOMIC DNA]</scope>
    <source>
        <strain evidence="8 9">CMW 5346</strain>
    </source>
</reference>
<dbReference type="InterPro" id="IPR049326">
    <property type="entry name" value="Rhodopsin_dom_fungi"/>
</dbReference>
<evidence type="ECO:0000256" key="3">
    <source>
        <dbReference type="ARBA" id="ARBA00022989"/>
    </source>
</evidence>
<feature type="transmembrane region" description="Helical" evidence="6">
    <location>
        <begin position="203"/>
        <end position="225"/>
    </location>
</feature>
<keyword evidence="9" id="KW-1185">Reference proteome</keyword>
<organism evidence="8 9">
    <name type="scientific">Sporothrix stenoceras</name>
    <dbReference type="NCBI Taxonomy" id="5173"/>
    <lineage>
        <taxon>Eukaryota</taxon>
        <taxon>Fungi</taxon>
        <taxon>Dikarya</taxon>
        <taxon>Ascomycota</taxon>
        <taxon>Pezizomycotina</taxon>
        <taxon>Sordariomycetes</taxon>
        <taxon>Sordariomycetidae</taxon>
        <taxon>Ophiostomatales</taxon>
        <taxon>Ophiostomataceae</taxon>
        <taxon>Sporothrix</taxon>
    </lineage>
</organism>
<keyword evidence="3 6" id="KW-1133">Transmembrane helix</keyword>
<accession>A0ABR3Z9S8</accession>
<feature type="transmembrane region" description="Helical" evidence="6">
    <location>
        <begin position="51"/>
        <end position="72"/>
    </location>
</feature>
<dbReference type="InterPro" id="IPR052337">
    <property type="entry name" value="SAT4-like"/>
</dbReference>
<dbReference type="PANTHER" id="PTHR33048">
    <property type="entry name" value="PTH11-LIKE INTEGRAL MEMBRANE PROTEIN (AFU_ORTHOLOGUE AFUA_5G11245)"/>
    <property type="match status" value="1"/>
</dbReference>
<keyword evidence="4 6" id="KW-0472">Membrane</keyword>
<feature type="domain" description="Rhodopsin" evidence="7">
    <location>
        <begin position="3"/>
        <end position="133"/>
    </location>
</feature>
<evidence type="ECO:0000313" key="9">
    <source>
        <dbReference type="Proteomes" id="UP001583186"/>
    </source>
</evidence>
<dbReference type="EMBL" id="JAWCUI010000021">
    <property type="protein sequence ID" value="KAL1896820.1"/>
    <property type="molecule type" value="Genomic_DNA"/>
</dbReference>
<evidence type="ECO:0000256" key="6">
    <source>
        <dbReference type="SAM" id="Phobius"/>
    </source>
</evidence>
<evidence type="ECO:0000256" key="2">
    <source>
        <dbReference type="ARBA" id="ARBA00022692"/>
    </source>
</evidence>
<keyword evidence="2 6" id="KW-0812">Transmembrane</keyword>
<comment type="subcellular location">
    <subcellularLocation>
        <location evidence="1">Membrane</location>
        <topology evidence="1">Multi-pass membrane protein</topology>
    </subcellularLocation>
</comment>
<comment type="caution">
    <text evidence="8">The sequence shown here is derived from an EMBL/GenBank/DDBJ whole genome shotgun (WGS) entry which is preliminary data.</text>
</comment>
<feature type="domain" description="Rhodopsin" evidence="7">
    <location>
        <begin position="156"/>
        <end position="225"/>
    </location>
</feature>
<proteinExistence type="inferred from homology"/>
<evidence type="ECO:0000256" key="5">
    <source>
        <dbReference type="ARBA" id="ARBA00038359"/>
    </source>
</evidence>
<evidence type="ECO:0000256" key="1">
    <source>
        <dbReference type="ARBA" id="ARBA00004141"/>
    </source>
</evidence>